<evidence type="ECO:0000259" key="2">
    <source>
        <dbReference type="Pfam" id="PF24088"/>
    </source>
</evidence>
<name>A0ABC9YQ39_9NOCA</name>
<evidence type="ECO:0000259" key="3">
    <source>
        <dbReference type="Pfam" id="PF24092"/>
    </source>
</evidence>
<proteinExistence type="predicted"/>
<dbReference type="EMBL" id="BBYQ01000016">
    <property type="protein sequence ID" value="GAP27303.1"/>
    <property type="molecule type" value="Genomic_DNA"/>
</dbReference>
<dbReference type="Proteomes" id="UP000037179">
    <property type="component" value="Unassembled WGS sequence"/>
</dbReference>
<protein>
    <submittedName>
        <fullName evidence="4">Uncharacterized protein</fullName>
    </submittedName>
</protein>
<dbReference type="InterPro" id="IPR056463">
    <property type="entry name" value="DUF7373_C"/>
</dbReference>
<dbReference type="Pfam" id="PF24088">
    <property type="entry name" value="DUF7373"/>
    <property type="match status" value="1"/>
</dbReference>
<comment type="caution">
    <text evidence="4">The sequence shown here is derived from an EMBL/GenBank/DDBJ whole genome shotgun (WGS) entry which is preliminary data.</text>
</comment>
<feature type="region of interest" description="Disordered" evidence="1">
    <location>
        <begin position="213"/>
        <end position="232"/>
    </location>
</feature>
<dbReference type="InterPro" id="IPR055797">
    <property type="entry name" value="DUF7373"/>
</dbReference>
<evidence type="ECO:0000313" key="4">
    <source>
        <dbReference type="EMBL" id="GAP27303.1"/>
    </source>
</evidence>
<evidence type="ECO:0000256" key="1">
    <source>
        <dbReference type="SAM" id="MobiDB-lite"/>
    </source>
</evidence>
<reference evidence="5" key="1">
    <citation type="submission" date="2015-07" db="EMBL/GenBank/DDBJ databases">
        <title>Nocardia seriolae U-1 whole genome shotgun sequence.</title>
        <authorList>
            <person name="Imajoh M."/>
            <person name="Fukumoto Y."/>
            <person name="Sukeda M."/>
            <person name="Yamane J."/>
            <person name="Yamasaki K."/>
            <person name="Shimizu M."/>
            <person name="Ohnishi K."/>
            <person name="Oshima S."/>
        </authorList>
    </citation>
    <scope>NUCLEOTIDE SEQUENCE [LARGE SCALE GENOMIC DNA]</scope>
    <source>
        <strain evidence="5">U-1</strain>
    </source>
</reference>
<feature type="region of interest" description="Disordered" evidence="1">
    <location>
        <begin position="1"/>
        <end position="56"/>
    </location>
</feature>
<evidence type="ECO:0000313" key="5">
    <source>
        <dbReference type="Proteomes" id="UP000037179"/>
    </source>
</evidence>
<gene>
    <name evidence="4" type="ORF">NSK11_contig00016-0062</name>
</gene>
<organism evidence="4 5">
    <name type="scientific">Nocardia seriolae</name>
    <dbReference type="NCBI Taxonomy" id="37332"/>
    <lineage>
        <taxon>Bacteria</taxon>
        <taxon>Bacillati</taxon>
        <taxon>Actinomycetota</taxon>
        <taxon>Actinomycetes</taxon>
        <taxon>Mycobacteriales</taxon>
        <taxon>Nocardiaceae</taxon>
        <taxon>Nocardia</taxon>
    </lineage>
</organism>
<feature type="domain" description="DUF7373" evidence="2">
    <location>
        <begin position="70"/>
        <end position="120"/>
    </location>
</feature>
<dbReference type="Pfam" id="PF24092">
    <property type="entry name" value="DUF7373_C"/>
    <property type="match status" value="1"/>
</dbReference>
<accession>A0ABC9YQ39</accession>
<keyword evidence="5" id="KW-1185">Reference proteome</keyword>
<sequence>MRAAPPAAPTRPVRSSRPNPPSICPGWTPAICKPGPNRSAPPSTSTRPGSWRPSGWPTISRCRPRSSPPFLAHGSYVVNTLVGVKDPDLAQLTDLTRKVYDAQLPLLDALKPLDREGILRMKSDPDGMLHQALNTEDFPMPDYQNEFTSGARGFLGRVTDQEHWRQVLSDSGVDRFALSGPAYLGSTMLFRAGDPEAARKLWSTILEPAFPGPVEPPASRVPGTRCGEGTADSLHDKKRYRCAIVYRRHVATVDSDQLADVYQRAAAQYALMANSTW</sequence>
<reference evidence="4 5" key="2">
    <citation type="journal article" date="2016" name="Genome Announc.">
        <title>Draft Genome Sequence of Erythromycin- and Oxytetracycline-Sensitive Nocardia seriolae Strain U-1 (NBRC 110359).</title>
        <authorList>
            <person name="Imajoh M."/>
            <person name="Sukeda M."/>
            <person name="Shimizu M."/>
            <person name="Yamane J."/>
            <person name="Ohnishi K."/>
            <person name="Oshima S."/>
        </authorList>
    </citation>
    <scope>NUCLEOTIDE SEQUENCE [LARGE SCALE GENOMIC DNA]</scope>
    <source>
        <strain evidence="4 5">U-1</strain>
    </source>
</reference>
<feature type="compositionally biased region" description="Low complexity" evidence="1">
    <location>
        <begin position="1"/>
        <end position="17"/>
    </location>
</feature>
<dbReference type="AlphaFoldDB" id="A0ABC9YQ39"/>
<feature type="domain" description="DUF7373" evidence="3">
    <location>
        <begin position="128"/>
        <end position="275"/>
    </location>
</feature>